<dbReference type="EMBL" id="CAXAMM010005559">
    <property type="protein sequence ID" value="CAK9007774.1"/>
    <property type="molecule type" value="Genomic_DNA"/>
</dbReference>
<dbReference type="Proteomes" id="UP001642464">
    <property type="component" value="Unassembled WGS sequence"/>
</dbReference>
<keyword evidence="3" id="KW-1185">Reference proteome</keyword>
<evidence type="ECO:0000256" key="1">
    <source>
        <dbReference type="SAM" id="MobiDB-lite"/>
    </source>
</evidence>
<feature type="region of interest" description="Disordered" evidence="1">
    <location>
        <begin position="1"/>
        <end position="58"/>
    </location>
</feature>
<reference evidence="2 3" key="1">
    <citation type="submission" date="2024-02" db="EMBL/GenBank/DDBJ databases">
        <authorList>
            <person name="Chen Y."/>
            <person name="Shah S."/>
            <person name="Dougan E. K."/>
            <person name="Thang M."/>
            <person name="Chan C."/>
        </authorList>
    </citation>
    <scope>NUCLEOTIDE SEQUENCE [LARGE SCALE GENOMIC DNA]</scope>
</reference>
<dbReference type="Gene3D" id="3.40.50.150">
    <property type="entry name" value="Vaccinia Virus protein VP39"/>
    <property type="match status" value="1"/>
</dbReference>
<comment type="caution">
    <text evidence="2">The sequence shown here is derived from an EMBL/GenBank/DDBJ whole genome shotgun (WGS) entry which is preliminary data.</text>
</comment>
<evidence type="ECO:0000313" key="2">
    <source>
        <dbReference type="EMBL" id="CAK9007774.1"/>
    </source>
</evidence>
<gene>
    <name evidence="2" type="ORF">SCF082_LOCUS9600</name>
</gene>
<sequence length="334" mass="37397">MPLADLYRGSCQPSDLGPDRGNLRNLYQQFGECESRSSERSRSRGNSSDGTQEPDDTNLWPFVNWAPVFFNACGMPAEQYAHALSQPLVVGTACTGSAAPSFALDQIVGAHNFSEVIASESHATTRKWLLENRNMHHLYHDLTFARTGGQCQVHHQHCPPMPLPSDKEGEGQARLDIYISGFVCKNFSQENNVRFQHSDVRELFISANIETARKAKPFLETSRFIRKYAPKVAILENVFGLAKRSSKTSSTDEFQAAGRTSVNRIRGLQCVFCAPHDLMSRLKDHFIVIELSWRYYGCFCFFLVARTNMDKSQDSTFHAMFPKVLVGLASAGAD</sequence>
<evidence type="ECO:0008006" key="4">
    <source>
        <dbReference type="Google" id="ProtNLM"/>
    </source>
</evidence>
<organism evidence="2 3">
    <name type="scientific">Durusdinium trenchii</name>
    <dbReference type="NCBI Taxonomy" id="1381693"/>
    <lineage>
        <taxon>Eukaryota</taxon>
        <taxon>Sar</taxon>
        <taxon>Alveolata</taxon>
        <taxon>Dinophyceae</taxon>
        <taxon>Suessiales</taxon>
        <taxon>Symbiodiniaceae</taxon>
        <taxon>Durusdinium</taxon>
    </lineage>
</organism>
<feature type="compositionally biased region" description="Basic and acidic residues" evidence="1">
    <location>
        <begin position="33"/>
        <end position="42"/>
    </location>
</feature>
<name>A0ABP0J0B4_9DINO</name>
<dbReference type="InterPro" id="IPR029063">
    <property type="entry name" value="SAM-dependent_MTases_sf"/>
</dbReference>
<evidence type="ECO:0000313" key="3">
    <source>
        <dbReference type="Proteomes" id="UP001642464"/>
    </source>
</evidence>
<accession>A0ABP0J0B4</accession>
<proteinExistence type="predicted"/>
<protein>
    <recommendedName>
        <fullName evidence="4">DNA (cytosine-5-)-methyltransferase</fullName>
    </recommendedName>
</protein>
<dbReference type="SUPFAM" id="SSF53335">
    <property type="entry name" value="S-adenosyl-L-methionine-dependent methyltransferases"/>
    <property type="match status" value="1"/>
</dbReference>